<organism evidence="2 3">
    <name type="scientific">Scheffersomyces spartinae</name>
    <dbReference type="NCBI Taxonomy" id="45513"/>
    <lineage>
        <taxon>Eukaryota</taxon>
        <taxon>Fungi</taxon>
        <taxon>Dikarya</taxon>
        <taxon>Ascomycota</taxon>
        <taxon>Saccharomycotina</taxon>
        <taxon>Pichiomycetes</taxon>
        <taxon>Debaryomycetaceae</taxon>
        <taxon>Scheffersomyces</taxon>
    </lineage>
</organism>
<dbReference type="GeneID" id="66115999"/>
<feature type="region of interest" description="Disordered" evidence="1">
    <location>
        <begin position="83"/>
        <end position="111"/>
    </location>
</feature>
<name>A0A9P7V6G6_9ASCO</name>
<feature type="compositionally biased region" description="Low complexity" evidence="1">
    <location>
        <begin position="48"/>
        <end position="58"/>
    </location>
</feature>
<dbReference type="AlphaFoldDB" id="A0A9P7V6G6"/>
<feature type="region of interest" description="Disordered" evidence="1">
    <location>
        <begin position="1"/>
        <end position="62"/>
    </location>
</feature>
<evidence type="ECO:0000313" key="3">
    <source>
        <dbReference type="Proteomes" id="UP000790833"/>
    </source>
</evidence>
<comment type="caution">
    <text evidence="2">The sequence shown here is derived from an EMBL/GenBank/DDBJ whole genome shotgun (WGS) entry which is preliminary data.</text>
</comment>
<reference evidence="2" key="1">
    <citation type="submission" date="2021-03" db="EMBL/GenBank/DDBJ databases">
        <authorList>
            <person name="Palmer J.M."/>
        </authorList>
    </citation>
    <scope>NUCLEOTIDE SEQUENCE</scope>
    <source>
        <strain evidence="2">ARV_011</strain>
    </source>
</reference>
<dbReference type="RefSeq" id="XP_043047568.1">
    <property type="nucleotide sequence ID" value="XM_043193381.1"/>
</dbReference>
<evidence type="ECO:0000313" key="2">
    <source>
        <dbReference type="EMBL" id="KAG7192017.1"/>
    </source>
</evidence>
<gene>
    <name evidence="2" type="ORF">KQ657_002625</name>
</gene>
<accession>A0A9P7V6G6</accession>
<dbReference type="Proteomes" id="UP000790833">
    <property type="component" value="Unassembled WGS sequence"/>
</dbReference>
<protein>
    <submittedName>
        <fullName evidence="2">Uncharacterized protein</fullName>
    </submittedName>
</protein>
<keyword evidence="3" id="KW-1185">Reference proteome</keyword>
<sequence>MVSNHQEATPPETNGDDSLSPIPCPQQMGVTLECSAPPPKSTTGGVGVVPVPAPVSAKTRSKSVTFDISNNKEYEASPLLTPKYEDEDDEDDFGEFASKSSSSEIMSEHDVNNSGREMTICDDLNRNSDYSALCATLEMLHNKESQIHSEMTQLTNLKATLEHMNKSSLISFYLRLLQGQVHLPTPSKIPKAPVVQWGKYGLSDKVGDCLKGTMNLKEQMDQGLKVFNSPSNDQFSFENFKF</sequence>
<dbReference type="OrthoDB" id="20473at2759"/>
<proteinExistence type="predicted"/>
<evidence type="ECO:0000256" key="1">
    <source>
        <dbReference type="SAM" id="MobiDB-lite"/>
    </source>
</evidence>
<feature type="compositionally biased region" description="Acidic residues" evidence="1">
    <location>
        <begin position="85"/>
        <end position="94"/>
    </location>
</feature>
<dbReference type="EMBL" id="JAHMUF010000021">
    <property type="protein sequence ID" value="KAG7192017.1"/>
    <property type="molecule type" value="Genomic_DNA"/>
</dbReference>